<name>G7ZCN5_AZOL4</name>
<reference evidence="3" key="1">
    <citation type="journal article" date="2011" name="PLoS Genet.">
        <title>Azospirillum genomes reveal transition of bacteria from aquatic to terrestrial environments.</title>
        <authorList>
            <person name="Wisniewski-Dye F."/>
            <person name="Borziak K."/>
            <person name="Khalsa-Moyers G."/>
            <person name="Alexandre G."/>
            <person name="Sukharnikov L.O."/>
            <person name="Wuichet K."/>
            <person name="Hurst G.B."/>
            <person name="McDonald W.H."/>
            <person name="Robertson J.S."/>
            <person name="Barbe V."/>
            <person name="Calteau A."/>
            <person name="Rouy Z."/>
            <person name="Mangenot S."/>
            <person name="Prigent-Combaret C."/>
            <person name="Normand P."/>
            <person name="Boyer M."/>
            <person name="Siguier P."/>
            <person name="Dessaux Y."/>
            <person name="Elmerich C."/>
            <person name="Condemine G."/>
            <person name="Krishnen G."/>
            <person name="Kennedy I."/>
            <person name="Paterson A.H."/>
            <person name="Gonzalez V."/>
            <person name="Mavingui P."/>
            <person name="Zhulin I.B."/>
        </authorList>
    </citation>
    <scope>NUCLEOTIDE SEQUENCE [LARGE SCALE GENOMIC DNA]</scope>
    <source>
        <strain evidence="3">4B</strain>
    </source>
</reference>
<dbReference type="EMBL" id="FQ311870">
    <property type="protein sequence ID" value="CBS89516.1"/>
    <property type="molecule type" value="Genomic_DNA"/>
</dbReference>
<sequence length="48" mass="5170">MLCNFVAVASIGVLLLSGIGFGVTKPPKQDREQRVDVPRRSLGENIMG</sequence>
<protein>
    <submittedName>
        <fullName evidence="2">Uncharacterized protein</fullName>
    </submittedName>
</protein>
<keyword evidence="3" id="KW-1185">Reference proteome</keyword>
<dbReference type="KEGG" id="ali:AZOLI_p20371"/>
<gene>
    <name evidence="2" type="ordered locus">AZOLI_p20371</name>
</gene>
<feature type="region of interest" description="Disordered" evidence="1">
    <location>
        <begin position="26"/>
        <end position="48"/>
    </location>
</feature>
<geneLocation type="plasmid" evidence="2 3">
    <name>AZO_p2</name>
</geneLocation>
<dbReference type="AlphaFoldDB" id="G7ZCN5"/>
<feature type="compositionally biased region" description="Basic and acidic residues" evidence="1">
    <location>
        <begin position="27"/>
        <end position="42"/>
    </location>
</feature>
<evidence type="ECO:0000313" key="3">
    <source>
        <dbReference type="Proteomes" id="UP000005667"/>
    </source>
</evidence>
<evidence type="ECO:0000313" key="2">
    <source>
        <dbReference type="EMBL" id="CBS89516.1"/>
    </source>
</evidence>
<proteinExistence type="predicted"/>
<accession>G7ZCN5</accession>
<dbReference type="RefSeq" id="WP_014188933.1">
    <property type="nucleotide sequence ID" value="NC_016586.1"/>
</dbReference>
<dbReference type="Proteomes" id="UP000005667">
    <property type="component" value="Plasmid AZO_p2"/>
</dbReference>
<evidence type="ECO:0000256" key="1">
    <source>
        <dbReference type="SAM" id="MobiDB-lite"/>
    </source>
</evidence>
<organism evidence="2 3">
    <name type="scientific">Azospirillum lipoferum (strain 4B)</name>
    <dbReference type="NCBI Taxonomy" id="862719"/>
    <lineage>
        <taxon>Bacteria</taxon>
        <taxon>Pseudomonadati</taxon>
        <taxon>Pseudomonadota</taxon>
        <taxon>Alphaproteobacteria</taxon>
        <taxon>Rhodospirillales</taxon>
        <taxon>Azospirillaceae</taxon>
        <taxon>Azospirillum</taxon>
    </lineage>
</organism>
<dbReference type="HOGENOM" id="CLU_3148983_0_0_5"/>
<keyword evidence="2" id="KW-0614">Plasmid</keyword>